<sequence length="81" mass="8969">MGDSATQPGASRSFQELVILGVQVLLGVGFMVFSAYVFYEAALALYKLDLVRMVGAYFLFFCTVGLGPFFWPFSWPFGEGH</sequence>
<gene>
    <name evidence="2" type="ORF">SAMN04488518_111185</name>
</gene>
<organism evidence="2 3">
    <name type="scientific">Pseudovibrio ascidiaceicola</name>
    <dbReference type="NCBI Taxonomy" id="285279"/>
    <lineage>
        <taxon>Bacteria</taxon>
        <taxon>Pseudomonadati</taxon>
        <taxon>Pseudomonadota</taxon>
        <taxon>Alphaproteobacteria</taxon>
        <taxon>Hyphomicrobiales</taxon>
        <taxon>Stappiaceae</taxon>
        <taxon>Pseudovibrio</taxon>
    </lineage>
</organism>
<name>A0A1I4DF73_9HYPH</name>
<evidence type="ECO:0000313" key="2">
    <source>
        <dbReference type="EMBL" id="SFK92288.1"/>
    </source>
</evidence>
<feature type="transmembrane region" description="Helical" evidence="1">
    <location>
        <begin position="50"/>
        <end position="71"/>
    </location>
</feature>
<keyword evidence="1" id="KW-0472">Membrane</keyword>
<reference evidence="2 3" key="1">
    <citation type="submission" date="2016-10" db="EMBL/GenBank/DDBJ databases">
        <authorList>
            <person name="Varghese N."/>
            <person name="Submissions S."/>
        </authorList>
    </citation>
    <scope>NUCLEOTIDE SEQUENCE [LARGE SCALE GENOMIC DNA]</scope>
    <source>
        <strain evidence="2 3">DSM 16392</strain>
    </source>
</reference>
<dbReference type="EMBL" id="FOSK01000011">
    <property type="protein sequence ID" value="SFK92288.1"/>
    <property type="molecule type" value="Genomic_DNA"/>
</dbReference>
<keyword evidence="1" id="KW-0812">Transmembrane</keyword>
<keyword evidence="3" id="KW-1185">Reference proteome</keyword>
<evidence type="ECO:0000256" key="1">
    <source>
        <dbReference type="SAM" id="Phobius"/>
    </source>
</evidence>
<comment type="caution">
    <text evidence="2">The sequence shown here is derived from an EMBL/GenBank/DDBJ whole genome shotgun (WGS) entry which is preliminary data.</text>
</comment>
<dbReference type="RefSeq" id="WP_093522171.1">
    <property type="nucleotide sequence ID" value="NZ_FOSK01000011.1"/>
</dbReference>
<evidence type="ECO:0000313" key="3">
    <source>
        <dbReference type="Proteomes" id="UP000199598"/>
    </source>
</evidence>
<protein>
    <submittedName>
        <fullName evidence="2">Uncharacterized protein</fullName>
    </submittedName>
</protein>
<proteinExistence type="predicted"/>
<feature type="transmembrane region" description="Helical" evidence="1">
    <location>
        <begin position="17"/>
        <end position="38"/>
    </location>
</feature>
<dbReference type="Proteomes" id="UP000199598">
    <property type="component" value="Unassembled WGS sequence"/>
</dbReference>
<accession>A0A1I4DF73</accession>
<keyword evidence="1" id="KW-1133">Transmembrane helix</keyword>